<dbReference type="Gene3D" id="3.30.160.60">
    <property type="entry name" value="Classic Zinc Finger"/>
    <property type="match status" value="1"/>
</dbReference>
<evidence type="ECO:0000313" key="1">
    <source>
        <dbReference type="EMBL" id="KAF0315043.1"/>
    </source>
</evidence>
<reference evidence="1 2" key="1">
    <citation type="submission" date="2019-12" db="EMBL/GenBank/DDBJ databases">
        <title>A genome sequence resource for the geographically widespread anthracnose pathogen Colletotrichum asianum.</title>
        <authorList>
            <person name="Meng Y."/>
        </authorList>
    </citation>
    <scope>NUCLEOTIDE SEQUENCE [LARGE SCALE GENOMIC DNA]</scope>
    <source>
        <strain evidence="1 2">ICMP 18580</strain>
    </source>
</reference>
<keyword evidence="2" id="KW-1185">Reference proteome</keyword>
<gene>
    <name evidence="1" type="ORF">GQ607_017721</name>
</gene>
<proteinExistence type="predicted"/>
<dbReference type="EMBL" id="WOWK01000242">
    <property type="protein sequence ID" value="KAF0315043.1"/>
    <property type="molecule type" value="Genomic_DNA"/>
</dbReference>
<protein>
    <recommendedName>
        <fullName evidence="3">C2H2-type domain-containing protein</fullName>
    </recommendedName>
</protein>
<accession>A0A8H3VTG4</accession>
<organism evidence="1 2">
    <name type="scientific">Colletotrichum asianum</name>
    <dbReference type="NCBI Taxonomy" id="702518"/>
    <lineage>
        <taxon>Eukaryota</taxon>
        <taxon>Fungi</taxon>
        <taxon>Dikarya</taxon>
        <taxon>Ascomycota</taxon>
        <taxon>Pezizomycotina</taxon>
        <taxon>Sordariomycetes</taxon>
        <taxon>Hypocreomycetidae</taxon>
        <taxon>Glomerellales</taxon>
        <taxon>Glomerellaceae</taxon>
        <taxon>Colletotrichum</taxon>
        <taxon>Colletotrichum gloeosporioides species complex</taxon>
    </lineage>
</organism>
<name>A0A8H3VTG4_9PEZI</name>
<sequence>MRRHVATVHGDKKYVCKCSYSTGRKDNYTRHLKDSCKLKDKAGQLFICICGKTFDNFNSHLTHVQTCGKRRAGRPSSSSKNST</sequence>
<evidence type="ECO:0008006" key="3">
    <source>
        <dbReference type="Google" id="ProtNLM"/>
    </source>
</evidence>
<dbReference type="AlphaFoldDB" id="A0A8H3VTG4"/>
<dbReference type="OrthoDB" id="8922241at2759"/>
<dbReference type="Proteomes" id="UP000434172">
    <property type="component" value="Unassembled WGS sequence"/>
</dbReference>
<comment type="caution">
    <text evidence="1">The sequence shown here is derived from an EMBL/GenBank/DDBJ whole genome shotgun (WGS) entry which is preliminary data.</text>
</comment>
<evidence type="ECO:0000313" key="2">
    <source>
        <dbReference type="Proteomes" id="UP000434172"/>
    </source>
</evidence>